<proteinExistence type="inferred from homology"/>
<evidence type="ECO:0000256" key="5">
    <source>
        <dbReference type="ARBA" id="ARBA00022605"/>
    </source>
</evidence>
<dbReference type="InterPro" id="IPR004839">
    <property type="entry name" value="Aminotransferase_I/II_large"/>
</dbReference>
<evidence type="ECO:0000259" key="10">
    <source>
        <dbReference type="Pfam" id="PF00155"/>
    </source>
</evidence>
<dbReference type="PANTHER" id="PTHR43643:SF6">
    <property type="entry name" value="HISTIDINOL-PHOSPHATE AMINOTRANSFERASE"/>
    <property type="match status" value="1"/>
</dbReference>
<keyword evidence="8" id="KW-0368">Histidine biosynthesis</keyword>
<dbReference type="Pfam" id="PF00155">
    <property type="entry name" value="Aminotran_1_2"/>
    <property type="match status" value="1"/>
</dbReference>
<dbReference type="Gene3D" id="3.90.1150.10">
    <property type="entry name" value="Aspartate Aminotransferase, domain 1"/>
    <property type="match status" value="1"/>
</dbReference>
<keyword evidence="4 11" id="KW-0032">Aminotransferase</keyword>
<dbReference type="EC" id="2.6.1.9" evidence="3"/>
<evidence type="ECO:0000256" key="3">
    <source>
        <dbReference type="ARBA" id="ARBA00012748"/>
    </source>
</evidence>
<accession>A0A9D2SWI8</accession>
<protein>
    <recommendedName>
        <fullName evidence="3">histidinol-phosphate transaminase</fullName>
        <ecNumber evidence="3">2.6.1.9</ecNumber>
    </recommendedName>
</protein>
<dbReference type="AlphaFoldDB" id="A0A9D2SWI8"/>
<comment type="similarity">
    <text evidence="2">Belongs to the class-II pyridoxal-phosphate-dependent aminotransferase family. Histidinol-phosphate aminotransferase subfamily.</text>
</comment>
<dbReference type="InterPro" id="IPR050106">
    <property type="entry name" value="HistidinolP_aminotransfase"/>
</dbReference>
<reference evidence="11" key="2">
    <citation type="submission" date="2021-04" db="EMBL/GenBank/DDBJ databases">
        <authorList>
            <person name="Gilroy R."/>
        </authorList>
    </citation>
    <scope>NUCLEOTIDE SEQUENCE</scope>
    <source>
        <strain evidence="11">ChiGjej1B1-1692</strain>
    </source>
</reference>
<comment type="caution">
    <text evidence="11">The sequence shown here is derived from an EMBL/GenBank/DDBJ whole genome shotgun (WGS) entry which is preliminary data.</text>
</comment>
<dbReference type="PANTHER" id="PTHR43643">
    <property type="entry name" value="HISTIDINOL-PHOSPHATE AMINOTRANSFERASE 2"/>
    <property type="match status" value="1"/>
</dbReference>
<dbReference type="Gene3D" id="3.40.640.10">
    <property type="entry name" value="Type I PLP-dependent aspartate aminotransferase-like (Major domain)"/>
    <property type="match status" value="1"/>
</dbReference>
<evidence type="ECO:0000256" key="9">
    <source>
        <dbReference type="ARBA" id="ARBA00047481"/>
    </source>
</evidence>
<comment type="pathway">
    <text evidence="1">Amino-acid biosynthesis; L-histidine biosynthesis; L-histidine from 5-phospho-alpha-D-ribose 1-diphosphate: step 7/9.</text>
</comment>
<evidence type="ECO:0000256" key="6">
    <source>
        <dbReference type="ARBA" id="ARBA00022679"/>
    </source>
</evidence>
<reference evidence="11" key="1">
    <citation type="journal article" date="2021" name="PeerJ">
        <title>Extensive microbial diversity within the chicken gut microbiome revealed by metagenomics and culture.</title>
        <authorList>
            <person name="Gilroy R."/>
            <person name="Ravi A."/>
            <person name="Getino M."/>
            <person name="Pursley I."/>
            <person name="Horton D.L."/>
            <person name="Alikhan N.F."/>
            <person name="Baker D."/>
            <person name="Gharbi K."/>
            <person name="Hall N."/>
            <person name="Watson M."/>
            <person name="Adriaenssens E.M."/>
            <person name="Foster-Nyarko E."/>
            <person name="Jarju S."/>
            <person name="Secka A."/>
            <person name="Antonio M."/>
            <person name="Oren A."/>
            <person name="Chaudhuri R.R."/>
            <person name="La Ragione R."/>
            <person name="Hildebrand F."/>
            <person name="Pallen M.J."/>
        </authorList>
    </citation>
    <scope>NUCLEOTIDE SEQUENCE</scope>
    <source>
        <strain evidence="11">ChiGjej1B1-1692</strain>
    </source>
</reference>
<name>A0A9D2SWI8_9FIRM</name>
<evidence type="ECO:0000256" key="2">
    <source>
        <dbReference type="ARBA" id="ARBA00007970"/>
    </source>
</evidence>
<gene>
    <name evidence="11" type="ORF">H9757_04815</name>
</gene>
<evidence type="ECO:0000313" key="11">
    <source>
        <dbReference type="EMBL" id="HJC38368.1"/>
    </source>
</evidence>
<evidence type="ECO:0000256" key="1">
    <source>
        <dbReference type="ARBA" id="ARBA00005011"/>
    </source>
</evidence>
<dbReference type="InterPro" id="IPR015424">
    <property type="entry name" value="PyrdxlP-dep_Trfase"/>
</dbReference>
<dbReference type="GO" id="GO:0000105">
    <property type="term" value="P:L-histidine biosynthetic process"/>
    <property type="evidence" value="ECO:0007669"/>
    <property type="project" value="UniProtKB-KW"/>
</dbReference>
<evidence type="ECO:0000256" key="4">
    <source>
        <dbReference type="ARBA" id="ARBA00022576"/>
    </source>
</evidence>
<dbReference type="InterPro" id="IPR015421">
    <property type="entry name" value="PyrdxlP-dep_Trfase_major"/>
</dbReference>
<dbReference type="EMBL" id="DWWK01000066">
    <property type="protein sequence ID" value="HJC38368.1"/>
    <property type="molecule type" value="Genomic_DNA"/>
</dbReference>
<keyword evidence="5" id="KW-0028">Amino-acid biosynthesis</keyword>
<feature type="non-terminal residue" evidence="11">
    <location>
        <position position="125"/>
    </location>
</feature>
<sequence length="125" mass="13844">MEYAHGGDIYTYKGMLDFSVNVNPLGPSERVVDAAKRGVERAAEYPDSRCGRLREALAEKKGIPAECFIAGNGAADLFFSLVLAERPRKAVIPVPAFSEYGQALRTVDCSVREYFLKKENNFCMT</sequence>
<evidence type="ECO:0000256" key="7">
    <source>
        <dbReference type="ARBA" id="ARBA00022898"/>
    </source>
</evidence>
<comment type="catalytic activity">
    <reaction evidence="9">
        <text>L-histidinol phosphate + 2-oxoglutarate = 3-(imidazol-4-yl)-2-oxopropyl phosphate + L-glutamate</text>
        <dbReference type="Rhea" id="RHEA:23744"/>
        <dbReference type="ChEBI" id="CHEBI:16810"/>
        <dbReference type="ChEBI" id="CHEBI:29985"/>
        <dbReference type="ChEBI" id="CHEBI:57766"/>
        <dbReference type="ChEBI" id="CHEBI:57980"/>
        <dbReference type="EC" id="2.6.1.9"/>
    </reaction>
</comment>
<dbReference type="InterPro" id="IPR015422">
    <property type="entry name" value="PyrdxlP-dep_Trfase_small"/>
</dbReference>
<keyword evidence="7" id="KW-0663">Pyridoxal phosphate</keyword>
<evidence type="ECO:0000313" key="12">
    <source>
        <dbReference type="Proteomes" id="UP000823894"/>
    </source>
</evidence>
<dbReference type="SUPFAM" id="SSF53383">
    <property type="entry name" value="PLP-dependent transferases"/>
    <property type="match status" value="1"/>
</dbReference>
<evidence type="ECO:0000256" key="8">
    <source>
        <dbReference type="ARBA" id="ARBA00023102"/>
    </source>
</evidence>
<dbReference type="GO" id="GO:0004400">
    <property type="term" value="F:histidinol-phosphate transaminase activity"/>
    <property type="evidence" value="ECO:0007669"/>
    <property type="project" value="UniProtKB-EC"/>
</dbReference>
<organism evidence="11 12">
    <name type="scientific">Candidatus Mediterraneibacter faecigallinarum</name>
    <dbReference type="NCBI Taxonomy" id="2838669"/>
    <lineage>
        <taxon>Bacteria</taxon>
        <taxon>Bacillati</taxon>
        <taxon>Bacillota</taxon>
        <taxon>Clostridia</taxon>
        <taxon>Lachnospirales</taxon>
        <taxon>Lachnospiraceae</taxon>
        <taxon>Mediterraneibacter</taxon>
    </lineage>
</organism>
<feature type="domain" description="Aminotransferase class I/classII large" evidence="10">
    <location>
        <begin position="14"/>
        <end position="123"/>
    </location>
</feature>
<dbReference type="Proteomes" id="UP000823894">
    <property type="component" value="Unassembled WGS sequence"/>
</dbReference>
<dbReference type="GO" id="GO:0030170">
    <property type="term" value="F:pyridoxal phosphate binding"/>
    <property type="evidence" value="ECO:0007669"/>
    <property type="project" value="InterPro"/>
</dbReference>
<keyword evidence="6" id="KW-0808">Transferase</keyword>